<feature type="compositionally biased region" description="Basic and acidic residues" evidence="3">
    <location>
        <begin position="733"/>
        <end position="743"/>
    </location>
</feature>
<dbReference type="SMART" id="SM00326">
    <property type="entry name" value="SH3"/>
    <property type="match status" value="1"/>
</dbReference>
<feature type="compositionally biased region" description="Acidic residues" evidence="3">
    <location>
        <begin position="234"/>
        <end position="252"/>
    </location>
</feature>
<evidence type="ECO:0000313" key="6">
    <source>
        <dbReference type="Ensembl" id="ENSPNAP00000048341.1"/>
    </source>
</evidence>
<dbReference type="InterPro" id="IPR036028">
    <property type="entry name" value="SH3-like_dom_sf"/>
</dbReference>
<organism evidence="6 7">
    <name type="scientific">Pygocentrus nattereri</name>
    <name type="common">Red-bellied piranha</name>
    <dbReference type="NCBI Taxonomy" id="42514"/>
    <lineage>
        <taxon>Eukaryota</taxon>
        <taxon>Metazoa</taxon>
        <taxon>Chordata</taxon>
        <taxon>Craniata</taxon>
        <taxon>Vertebrata</taxon>
        <taxon>Euteleostomi</taxon>
        <taxon>Actinopterygii</taxon>
        <taxon>Neopterygii</taxon>
        <taxon>Teleostei</taxon>
        <taxon>Ostariophysi</taxon>
        <taxon>Characiformes</taxon>
        <taxon>Characoidei</taxon>
        <taxon>Pygocentrus</taxon>
    </lineage>
</organism>
<name>A0AAR2JEQ6_PYGNA</name>
<dbReference type="CTD" id="23623"/>
<evidence type="ECO:0008006" key="8">
    <source>
        <dbReference type="Google" id="ProtNLM"/>
    </source>
</evidence>
<dbReference type="Pfam" id="PF00018">
    <property type="entry name" value="SH3_1"/>
    <property type="match status" value="1"/>
</dbReference>
<dbReference type="GeneID" id="108437448"/>
<evidence type="ECO:0000259" key="4">
    <source>
        <dbReference type="PROSITE" id="PS50002"/>
    </source>
</evidence>
<dbReference type="InterPro" id="IPR001452">
    <property type="entry name" value="SH3_domain"/>
</dbReference>
<feature type="compositionally biased region" description="Pro residues" evidence="3">
    <location>
        <begin position="499"/>
        <end position="509"/>
    </location>
</feature>
<dbReference type="GeneTree" id="ENSGT00900000141033"/>
<dbReference type="InterPro" id="IPR047343">
    <property type="entry name" value="RUSC1_2"/>
</dbReference>
<dbReference type="PROSITE" id="PS50826">
    <property type="entry name" value="RUN"/>
    <property type="match status" value="1"/>
</dbReference>
<dbReference type="PANTHER" id="PTHR15591:SF11">
    <property type="entry name" value="AP-4 COMPLEX ACCESSORY SUBUNIT RUSC1"/>
    <property type="match status" value="1"/>
</dbReference>
<feature type="compositionally biased region" description="Low complexity" evidence="3">
    <location>
        <begin position="531"/>
        <end position="559"/>
    </location>
</feature>
<dbReference type="Pfam" id="PF02759">
    <property type="entry name" value="RUN"/>
    <property type="match status" value="1"/>
</dbReference>
<feature type="compositionally biased region" description="Pro residues" evidence="3">
    <location>
        <begin position="807"/>
        <end position="822"/>
    </location>
</feature>
<feature type="compositionally biased region" description="Basic and acidic residues" evidence="3">
    <location>
        <begin position="196"/>
        <end position="211"/>
    </location>
</feature>
<dbReference type="SUPFAM" id="SSF50044">
    <property type="entry name" value="SH3-domain"/>
    <property type="match status" value="1"/>
</dbReference>
<feature type="compositionally biased region" description="Pro residues" evidence="3">
    <location>
        <begin position="582"/>
        <end position="591"/>
    </location>
</feature>
<dbReference type="Ensembl" id="ENSPNAT00000048274.1">
    <property type="protein sequence ID" value="ENSPNAP00000048341.1"/>
    <property type="gene ID" value="ENSPNAG00000018455.2"/>
</dbReference>
<keyword evidence="7" id="KW-1185">Reference proteome</keyword>
<feature type="region of interest" description="Disordered" evidence="3">
    <location>
        <begin position="984"/>
        <end position="1006"/>
    </location>
</feature>
<evidence type="ECO:0000259" key="5">
    <source>
        <dbReference type="PROSITE" id="PS50826"/>
    </source>
</evidence>
<feature type="domain" description="SH3" evidence="4">
    <location>
        <begin position="1812"/>
        <end position="1869"/>
    </location>
</feature>
<feature type="compositionally biased region" description="Pro residues" evidence="3">
    <location>
        <begin position="560"/>
        <end position="569"/>
    </location>
</feature>
<dbReference type="SMART" id="SM00593">
    <property type="entry name" value="RUN"/>
    <property type="match status" value="1"/>
</dbReference>
<dbReference type="GO" id="GO:0031410">
    <property type="term" value="C:cytoplasmic vesicle"/>
    <property type="evidence" value="ECO:0007669"/>
    <property type="project" value="TreeGrafter"/>
</dbReference>
<proteinExistence type="predicted"/>
<feature type="region of interest" description="Disordered" evidence="3">
    <location>
        <begin position="1699"/>
        <end position="1766"/>
    </location>
</feature>
<feature type="region of interest" description="Disordered" evidence="3">
    <location>
        <begin position="889"/>
        <end position="914"/>
    </location>
</feature>
<dbReference type="InterPro" id="IPR037213">
    <property type="entry name" value="Run_dom_sf"/>
</dbReference>
<dbReference type="Gene3D" id="1.20.58.900">
    <property type="match status" value="1"/>
</dbReference>
<dbReference type="CDD" id="cd11958">
    <property type="entry name" value="SH3_RUSC1"/>
    <property type="match status" value="1"/>
</dbReference>
<feature type="domain" description="RUN" evidence="5">
    <location>
        <begin position="1411"/>
        <end position="1555"/>
    </location>
</feature>
<feature type="region of interest" description="Disordered" evidence="3">
    <location>
        <begin position="733"/>
        <end position="769"/>
    </location>
</feature>
<protein>
    <recommendedName>
        <fullName evidence="8">RUN and SH3 domain-containing protein 1</fullName>
    </recommendedName>
</protein>
<dbReference type="Gene3D" id="2.30.30.40">
    <property type="entry name" value="SH3 Domains"/>
    <property type="match status" value="1"/>
</dbReference>
<feature type="region of interest" description="Disordered" evidence="3">
    <location>
        <begin position="802"/>
        <end position="842"/>
    </location>
</feature>
<dbReference type="InterPro" id="IPR004012">
    <property type="entry name" value="Run_dom"/>
</dbReference>
<feature type="compositionally biased region" description="Low complexity" evidence="3">
    <location>
        <begin position="214"/>
        <end position="233"/>
    </location>
</feature>
<feature type="compositionally biased region" description="Polar residues" evidence="3">
    <location>
        <begin position="1715"/>
        <end position="1730"/>
    </location>
</feature>
<accession>A0AAR2JEQ6</accession>
<reference evidence="6" key="2">
    <citation type="submission" date="2025-08" db="UniProtKB">
        <authorList>
            <consortium name="Ensembl"/>
        </authorList>
    </citation>
    <scope>IDENTIFICATION</scope>
</reference>
<reference evidence="6 7" key="1">
    <citation type="submission" date="2020-10" db="EMBL/GenBank/DDBJ databases">
        <title>Pygocentrus nattereri (red-bellied piranha) genome, fPygNat1, primary haplotype.</title>
        <authorList>
            <person name="Myers G."/>
            <person name="Meyer A."/>
            <person name="Karagic N."/>
            <person name="Pippel M."/>
            <person name="Winkler S."/>
            <person name="Tracey A."/>
            <person name="Wood J."/>
            <person name="Formenti G."/>
            <person name="Howe K."/>
            <person name="Fedrigo O."/>
            <person name="Jarvis E.D."/>
        </authorList>
    </citation>
    <scope>NUCLEOTIDE SEQUENCE [LARGE SCALE GENOMIC DNA]</scope>
</reference>
<feature type="compositionally biased region" description="Basic and acidic residues" evidence="3">
    <location>
        <begin position="1014"/>
        <end position="1024"/>
    </location>
</feature>
<evidence type="ECO:0000256" key="1">
    <source>
        <dbReference type="ARBA" id="ARBA00022443"/>
    </source>
</evidence>
<feature type="compositionally biased region" description="Basic and acidic residues" evidence="3">
    <location>
        <begin position="599"/>
        <end position="613"/>
    </location>
</feature>
<feature type="region of interest" description="Disordered" evidence="3">
    <location>
        <begin position="292"/>
        <end position="366"/>
    </location>
</feature>
<feature type="region of interest" description="Disordered" evidence="3">
    <location>
        <begin position="470"/>
        <end position="652"/>
    </location>
</feature>
<reference evidence="6" key="3">
    <citation type="submission" date="2025-09" db="UniProtKB">
        <authorList>
            <consortium name="Ensembl"/>
        </authorList>
    </citation>
    <scope>IDENTIFICATION</scope>
</reference>
<feature type="compositionally biased region" description="Basic and acidic residues" evidence="3">
    <location>
        <begin position="13"/>
        <end position="36"/>
    </location>
</feature>
<dbReference type="SUPFAM" id="SSF140741">
    <property type="entry name" value="RUN domain-like"/>
    <property type="match status" value="1"/>
</dbReference>
<keyword evidence="1 2" id="KW-0728">SH3 domain</keyword>
<feature type="compositionally biased region" description="Basic and acidic residues" evidence="3">
    <location>
        <begin position="154"/>
        <end position="177"/>
    </location>
</feature>
<dbReference type="PROSITE" id="PS50002">
    <property type="entry name" value="SH3"/>
    <property type="match status" value="1"/>
</dbReference>
<feature type="region of interest" description="Disordered" evidence="3">
    <location>
        <begin position="1"/>
        <end position="101"/>
    </location>
</feature>
<sequence>MHSTRPSVPPRPRRFDGGRRTEAKPPNHVTRRDDKNSVNNNSSSPRRVTRGPPEPSRFKSVGQSPRSTVTQPKLVRQQKNSVQPASGNSKPKAGRAASSLDPAVVDPNCNEPSLPCLCCDGHSLQDSNSLFNHNHNNNNTVALRQQIKLAPSPHNDKEVEKKPEIGKKAKCKPEEKQPVAIPVAKQVDDREEENGNADKKNEDDHKEDDAGAKVNVIVDENGNGNNDVVAADDVVVDDDADDDEEDDDDDDNTLVPSCCDCPASMLDFSLTSSTSSSSTSISSCSDLESDCPDTFSVSLQEQEQEQEQELYPPPHSPVPNAFQPCSLPLDLSTSLRPPPFPCSPDEGYPSAPSSPSSDFMESKEPDEQKAIKVDLLNFLDSIDELGKVDRFYRIVQVAHWELEGDFDLRDRLVHQERLEKVNKQVKLIHLERLQEAGHDFDEEDLSGVLDEMGNIDISWKMYKSDKSCDSQEYSDAGVDMTAPSDLDEPPAADSLVPSPVEPPPRPPKPPARHISAQPELHTYMNISGNTPSVSSASSPVKSFSLSVSASPSSSSASKPPALPPPPSQPVPYFTLYSDSPSLPSPTPPIPPPRRRHKARLEAQRLAELEKEKTPQSLPAPTSRPPPLPPPPAIQPSPPAIPPPPTLPPPPSFHALDVEIRKLLALAGITQAELLRLSPELGVCVDGILEEGEISEISKTSKEEREDAGKVNDLTWRERNKLDVKDLDAVCKEDEKKQGSREPFRTTSFTEMARRRKRNGGSGNSSCGCVLGDDVSLNGDSYYSTDISNKELTNASFGSFDYASVIPDTPPPPPPPRPLPPRPQILSNPPELPPIKPCTLPANASRPDRFDWLIAFTPDMESPPLNIKKSSTDAMPQKTTGPKVTTFKELRNRSKQASPRAQVQPEPEPTVITPDPDFLYNLKWRREKADGDGTQWEYTSQAQATFLQPPPTPASLALFREMRHLNIQGGPSLEPSTIQRSTHLASRNDSCDFGGDWKGEQTEEDVEKTEVRGMADGERTWESRTRVSSPPPSLALHNPSPSPYFLHSTPPSQPPLFYRSDFYRSQSKALPFPQVPRIPTDSIRDTFPDSLYRDSNNGEFFCRHKNSSSYSNSGSIIDSLYQCSQYSDSKKDKFLGNGEDSFHVSRFSALDANCNVDSLHCDDKYRMKTLKFADFEKSDEGNTTPYKNIDMINYVNAGKLNDLSESAKEDATFWLDASSEKAKNEPQISTLPTLYLYHPKNCPMHKGAPPRLSPIGAISPPHRAGPLSPGADVSRLSSPLFPRSHTLPALAAPLYYPYLYTPRTQAPLPEPKVHSQQRPSPPLSLSKGSIAVRSLSFAGSAAKGAWMGSDVRPPLRDGGLSSLCLQEKRALVSAVSVAVEAILAQFSSSRTLVQKFHSVEKALSGDSSVNPTLGRLVLQCLCPALRDLLSDGLKPHQSDLIAGRRPNSPWGLVQASTKPGPTTQALYSLQIKVAALPQLKHNRHRFNSFLLGLLNIKRLDFWLSRLQSCSDVLETYYRPTAFMRLSASSCQPLFEELLLLLQPLSLLTFNLDLLFQHHHLDPSSPDLTPASHSPGLSRPPNRGFSFHLLPTYQAEGSGGRLKSVSKQDVGGSVGLKASGCRMSPTSSFSPGPVQIQCRSVPAINKGETSPQLQWLKEKEIEAPPGDGNGNSLTQQAGQALQQGWGAVMRWGERLGQNLGGLTSIGSSEEAEGGPTVVNQNAHSTSDAQSPGQEALPADGVPWGLGRLFGASKSPNNLPSKRRPSQWLSPGITALTRMTGAGQAFLPEQIEPVRKGENEKVTNEEKDETGDQPKPLRAVRTLCDHTGTGAELSFRKGEELIVLGGVDQDWIRCRQGDKEGLVPIGYASLIM</sequence>
<evidence type="ECO:0000313" key="7">
    <source>
        <dbReference type="Proteomes" id="UP001501920"/>
    </source>
</evidence>
<feature type="compositionally biased region" description="Polar residues" evidence="3">
    <location>
        <begin position="61"/>
        <end position="89"/>
    </location>
</feature>
<feature type="compositionally biased region" description="Pro residues" evidence="3">
    <location>
        <begin position="621"/>
        <end position="651"/>
    </location>
</feature>
<evidence type="ECO:0000256" key="3">
    <source>
        <dbReference type="SAM" id="MobiDB-lite"/>
    </source>
</evidence>
<dbReference type="RefSeq" id="XP_037392664.1">
    <property type="nucleotide sequence ID" value="XM_037536767.1"/>
</dbReference>
<dbReference type="Proteomes" id="UP001501920">
    <property type="component" value="Chromosome 3"/>
</dbReference>
<feature type="region of interest" description="Disordered" evidence="3">
    <location>
        <begin position="1014"/>
        <end position="1033"/>
    </location>
</feature>
<feature type="region of interest" description="Disordered" evidence="3">
    <location>
        <begin position="150"/>
        <end position="257"/>
    </location>
</feature>
<evidence type="ECO:0000256" key="2">
    <source>
        <dbReference type="PROSITE-ProRule" id="PRU00192"/>
    </source>
</evidence>
<dbReference type="PANTHER" id="PTHR15591">
    <property type="entry name" value="RUN AND SH3 DOMAIN CONTAINING"/>
    <property type="match status" value="1"/>
</dbReference>